<dbReference type="Proteomes" id="UP000317691">
    <property type="component" value="Unassembled WGS sequence"/>
</dbReference>
<evidence type="ECO:0000256" key="1">
    <source>
        <dbReference type="SAM" id="SignalP"/>
    </source>
</evidence>
<name>A0A538TGY7_UNCEI</name>
<dbReference type="AlphaFoldDB" id="A0A538TGY7"/>
<protein>
    <submittedName>
        <fullName evidence="2">Uncharacterized protein</fullName>
    </submittedName>
</protein>
<evidence type="ECO:0000313" key="3">
    <source>
        <dbReference type="Proteomes" id="UP000317691"/>
    </source>
</evidence>
<dbReference type="EMBL" id="VBOZ01000035">
    <property type="protein sequence ID" value="TMQ62888.1"/>
    <property type="molecule type" value="Genomic_DNA"/>
</dbReference>
<gene>
    <name evidence="2" type="ORF">E6K79_11575</name>
</gene>
<feature type="signal peptide" evidence="1">
    <location>
        <begin position="1"/>
        <end position="24"/>
    </location>
</feature>
<evidence type="ECO:0000313" key="2">
    <source>
        <dbReference type="EMBL" id="TMQ62888.1"/>
    </source>
</evidence>
<comment type="caution">
    <text evidence="2">The sequence shown here is derived from an EMBL/GenBank/DDBJ whole genome shotgun (WGS) entry which is preliminary data.</text>
</comment>
<feature type="chain" id="PRO_5021831392" evidence="1">
    <location>
        <begin position="25"/>
        <end position="144"/>
    </location>
</feature>
<proteinExistence type="predicted"/>
<organism evidence="2 3">
    <name type="scientific">Eiseniibacteriota bacterium</name>
    <dbReference type="NCBI Taxonomy" id="2212470"/>
    <lineage>
        <taxon>Bacteria</taxon>
        <taxon>Candidatus Eiseniibacteriota</taxon>
    </lineage>
</organism>
<sequence>MKRFLGLLSLAAGLALVVFTIASAEETKAAPEKKAAEAAAKSVTVSGEIVDMACYMGHGAMGEKHKECAVTCVAAGSPMGLLTDKGVLYVLLPPHENKDGYNKAKELAGDKVEITGMPSTRNGTKAIEVASVKPMAAPAATSSK</sequence>
<accession>A0A538TGY7</accession>
<reference evidence="2 3" key="1">
    <citation type="journal article" date="2019" name="Nat. Microbiol.">
        <title>Mediterranean grassland soil C-N compound turnover is dependent on rainfall and depth, and is mediated by genomically divergent microorganisms.</title>
        <authorList>
            <person name="Diamond S."/>
            <person name="Andeer P.F."/>
            <person name="Li Z."/>
            <person name="Crits-Christoph A."/>
            <person name="Burstein D."/>
            <person name="Anantharaman K."/>
            <person name="Lane K.R."/>
            <person name="Thomas B.C."/>
            <person name="Pan C."/>
            <person name="Northen T.R."/>
            <person name="Banfield J.F."/>
        </authorList>
    </citation>
    <scope>NUCLEOTIDE SEQUENCE [LARGE SCALE GENOMIC DNA]</scope>
    <source>
        <strain evidence="2">WS_9</strain>
    </source>
</reference>
<keyword evidence="1" id="KW-0732">Signal</keyword>